<dbReference type="InterPro" id="IPR037473">
    <property type="entry name" value="Lcp-like"/>
</dbReference>
<dbReference type="Proteomes" id="UP000297737">
    <property type="component" value="Unassembled WGS sequence"/>
</dbReference>
<dbReference type="InterPro" id="IPR018713">
    <property type="entry name" value="MPAB/Lcp_cat_dom"/>
</dbReference>
<gene>
    <name evidence="2" type="ORF">EUV02_00630</name>
</gene>
<protein>
    <submittedName>
        <fullName evidence="2">DUF2236 domain-containing protein</fullName>
    </submittedName>
</protein>
<reference evidence="2 3" key="1">
    <citation type="submission" date="2019-02" db="EMBL/GenBank/DDBJ databases">
        <title>Polymorphobacter sp. isolated from the lake at the Tibet of China.</title>
        <authorList>
            <person name="Li A."/>
        </authorList>
    </citation>
    <scope>NUCLEOTIDE SEQUENCE [LARGE SCALE GENOMIC DNA]</scope>
    <source>
        <strain evidence="2 3">DJ1R-1</strain>
    </source>
</reference>
<feature type="domain" description="ER-bound oxygenase mpaB/mpaB'/Rubber oxygenase catalytic" evidence="1">
    <location>
        <begin position="155"/>
        <end position="315"/>
    </location>
</feature>
<proteinExistence type="predicted"/>
<evidence type="ECO:0000259" key="1">
    <source>
        <dbReference type="Pfam" id="PF09995"/>
    </source>
</evidence>
<dbReference type="RefSeq" id="WP_135244305.1">
    <property type="nucleotide sequence ID" value="NZ_SIHO01000001.1"/>
</dbReference>
<evidence type="ECO:0000313" key="2">
    <source>
        <dbReference type="EMBL" id="TFU05581.1"/>
    </source>
</evidence>
<comment type="caution">
    <text evidence="2">The sequence shown here is derived from an EMBL/GenBank/DDBJ whole genome shotgun (WGS) entry which is preliminary data.</text>
</comment>
<keyword evidence="3" id="KW-1185">Reference proteome</keyword>
<dbReference type="EMBL" id="SIHO01000001">
    <property type="protein sequence ID" value="TFU05581.1"/>
    <property type="molecule type" value="Genomic_DNA"/>
</dbReference>
<dbReference type="Pfam" id="PF09995">
    <property type="entry name" value="MPAB_Lcp_cat"/>
    <property type="match status" value="1"/>
</dbReference>
<dbReference type="AlphaFoldDB" id="A0A4Y9EPP6"/>
<organism evidence="2 3">
    <name type="scientific">Glacieibacterium arshaanense</name>
    <dbReference type="NCBI Taxonomy" id="2511025"/>
    <lineage>
        <taxon>Bacteria</taxon>
        <taxon>Pseudomonadati</taxon>
        <taxon>Pseudomonadota</taxon>
        <taxon>Alphaproteobacteria</taxon>
        <taxon>Sphingomonadales</taxon>
        <taxon>Sphingosinicellaceae</taxon>
        <taxon>Glacieibacterium</taxon>
    </lineage>
</organism>
<dbReference type="PANTHER" id="PTHR37539">
    <property type="entry name" value="SECRETED PROTEIN-RELATED"/>
    <property type="match status" value="1"/>
</dbReference>
<sequence>MNAPLHPELWQRARAQAAAVPAIYGNVDFDAQPFRFATAPDDVSTLPEALTGERPRVLADAEAVDLVRAYTMMGDIVADAYAALIPTYGLQTLIAMLVTACDKGIAAVPDAPAELAAFIAHMERTPEWLDMALVEAGARHDRNSTANLSPFVIRGAFLATFLNKYSALPMALTGSLSNVTAARRVKETATFFATTVLPGALERHGPGFKAAAMVRLMHSMVRFNVMRRPGMWDLAEFGVPIPQVDQMPAGLIPIFLMSYEIIGKGGTTFSPVQRAQVELARYRCYLLGLPEELLPDTPQGIVDVMNTRFATLRDGYDDATCGALLRATMATRLFPDDSLSAWVFNRIEHRFSRKFFVNTMLGGNTERAAQAGVVLDGRDHLLHGVASLFIVGRIIAYKVADRIPVVRDIVDRRLVRRIERQLARYGRAEFVSDGAHYKPAVVVPAE</sequence>
<evidence type="ECO:0000313" key="3">
    <source>
        <dbReference type="Proteomes" id="UP000297737"/>
    </source>
</evidence>
<dbReference type="PANTHER" id="PTHR37539:SF1">
    <property type="entry name" value="ER-BOUND OXYGENASE MPAB_MPAB'_RUBBER OXYGENASE CATALYTIC DOMAIN-CONTAINING PROTEIN"/>
    <property type="match status" value="1"/>
</dbReference>
<name>A0A4Y9EPP6_9SPHN</name>
<dbReference type="OrthoDB" id="7614910at2"/>
<accession>A0A4Y9EPP6</accession>